<feature type="region of interest" description="Disordered" evidence="2">
    <location>
        <begin position="1"/>
        <end position="22"/>
    </location>
</feature>
<dbReference type="CDD" id="cd16936">
    <property type="entry name" value="HATPase_RsbW-like"/>
    <property type="match status" value="1"/>
</dbReference>
<dbReference type="SUPFAM" id="SSF55874">
    <property type="entry name" value="ATPase domain of HSP90 chaperone/DNA topoisomerase II/histidine kinase"/>
    <property type="match status" value="1"/>
</dbReference>
<proteinExistence type="predicted"/>
<dbReference type="PANTHER" id="PTHR35526">
    <property type="entry name" value="ANTI-SIGMA-F FACTOR RSBW-RELATED"/>
    <property type="match status" value="1"/>
</dbReference>
<evidence type="ECO:0000256" key="1">
    <source>
        <dbReference type="ARBA" id="ARBA00022527"/>
    </source>
</evidence>
<dbReference type="InterPro" id="IPR036890">
    <property type="entry name" value="HATPase_C_sf"/>
</dbReference>
<feature type="compositionally biased region" description="Basic and acidic residues" evidence="2">
    <location>
        <begin position="1"/>
        <end position="10"/>
    </location>
</feature>
<gene>
    <name evidence="4" type="ORF">GCM10010389_05680</name>
</gene>
<feature type="domain" description="Histidine kinase/HSP90-like ATPase" evidence="3">
    <location>
        <begin position="34"/>
        <end position="148"/>
    </location>
</feature>
<protein>
    <recommendedName>
        <fullName evidence="3">Histidine kinase/HSP90-like ATPase domain-containing protein</fullName>
    </recommendedName>
</protein>
<dbReference type="EMBL" id="BMWH01000001">
    <property type="protein sequence ID" value="GGZ71045.1"/>
    <property type="molecule type" value="Genomic_DNA"/>
</dbReference>
<accession>A0A918QUL8</accession>
<sequence length="223" mass="23722">MPARNREPHPRAAVPSDVTEPRPQYPSALAVCALPAEEEAVSQARAFAGAQLTAWRIGEDAVDAARVVVSELVTNTVRHSRSADVSLRLTHSRTDVWIEVFDSGMWHPPATDTPDGELAEGGRGLMLVQALSRQCGVHHTAYGTCTWAIVSEHPPGDGGPAQEAAALREPHRHHHRPGQPPGPDARRPGHAAPQDGANAADRPGLRLSGTGPAPRVMALSRLP</sequence>
<keyword evidence="5" id="KW-1185">Reference proteome</keyword>
<feature type="region of interest" description="Disordered" evidence="2">
    <location>
        <begin position="153"/>
        <end position="223"/>
    </location>
</feature>
<dbReference type="InterPro" id="IPR003594">
    <property type="entry name" value="HATPase_dom"/>
</dbReference>
<organism evidence="4 5">
    <name type="scientific">Streptomyces echinoruber</name>
    <dbReference type="NCBI Taxonomy" id="68898"/>
    <lineage>
        <taxon>Bacteria</taxon>
        <taxon>Bacillati</taxon>
        <taxon>Actinomycetota</taxon>
        <taxon>Actinomycetes</taxon>
        <taxon>Kitasatosporales</taxon>
        <taxon>Streptomycetaceae</taxon>
        <taxon>Streptomyces</taxon>
    </lineage>
</organism>
<dbReference type="Gene3D" id="3.30.565.10">
    <property type="entry name" value="Histidine kinase-like ATPase, C-terminal domain"/>
    <property type="match status" value="1"/>
</dbReference>
<dbReference type="Pfam" id="PF13581">
    <property type="entry name" value="HATPase_c_2"/>
    <property type="match status" value="1"/>
</dbReference>
<keyword evidence="1" id="KW-0808">Transferase</keyword>
<dbReference type="RefSeq" id="WP_190055635.1">
    <property type="nucleotide sequence ID" value="NZ_BMWH01000001.1"/>
</dbReference>
<evidence type="ECO:0000256" key="2">
    <source>
        <dbReference type="SAM" id="MobiDB-lite"/>
    </source>
</evidence>
<evidence type="ECO:0000313" key="5">
    <source>
        <dbReference type="Proteomes" id="UP000623010"/>
    </source>
</evidence>
<dbReference type="GO" id="GO:0004674">
    <property type="term" value="F:protein serine/threonine kinase activity"/>
    <property type="evidence" value="ECO:0007669"/>
    <property type="project" value="UniProtKB-KW"/>
</dbReference>
<name>A0A918QUL8_9ACTN</name>
<evidence type="ECO:0000259" key="3">
    <source>
        <dbReference type="Pfam" id="PF13581"/>
    </source>
</evidence>
<keyword evidence="1" id="KW-0418">Kinase</keyword>
<dbReference type="PANTHER" id="PTHR35526:SF3">
    <property type="entry name" value="ANTI-SIGMA-F FACTOR RSBW"/>
    <property type="match status" value="1"/>
</dbReference>
<reference evidence="4" key="1">
    <citation type="journal article" date="2014" name="Int. J. Syst. Evol. Microbiol.">
        <title>Complete genome sequence of Corynebacterium casei LMG S-19264T (=DSM 44701T), isolated from a smear-ripened cheese.</title>
        <authorList>
            <consortium name="US DOE Joint Genome Institute (JGI-PGF)"/>
            <person name="Walter F."/>
            <person name="Albersmeier A."/>
            <person name="Kalinowski J."/>
            <person name="Ruckert C."/>
        </authorList>
    </citation>
    <scope>NUCLEOTIDE SEQUENCE</scope>
    <source>
        <strain evidence="4">JCM 5016</strain>
    </source>
</reference>
<keyword evidence="1" id="KW-0723">Serine/threonine-protein kinase</keyword>
<dbReference type="AlphaFoldDB" id="A0A918QUL8"/>
<reference evidence="4" key="2">
    <citation type="submission" date="2020-09" db="EMBL/GenBank/DDBJ databases">
        <authorList>
            <person name="Sun Q."/>
            <person name="Ohkuma M."/>
        </authorList>
    </citation>
    <scope>NUCLEOTIDE SEQUENCE</scope>
    <source>
        <strain evidence="4">JCM 5016</strain>
    </source>
</reference>
<dbReference type="InterPro" id="IPR050267">
    <property type="entry name" value="Anti-sigma-factor_SerPK"/>
</dbReference>
<dbReference type="Proteomes" id="UP000623010">
    <property type="component" value="Unassembled WGS sequence"/>
</dbReference>
<evidence type="ECO:0000313" key="4">
    <source>
        <dbReference type="EMBL" id="GGZ71045.1"/>
    </source>
</evidence>
<comment type="caution">
    <text evidence="4">The sequence shown here is derived from an EMBL/GenBank/DDBJ whole genome shotgun (WGS) entry which is preliminary data.</text>
</comment>